<dbReference type="Pfam" id="PF11775">
    <property type="entry name" value="CobT_C"/>
    <property type="match status" value="1"/>
</dbReference>
<dbReference type="InterPro" id="IPR002035">
    <property type="entry name" value="VWF_A"/>
</dbReference>
<dbReference type="SUPFAM" id="SSF53300">
    <property type="entry name" value="vWA-like"/>
    <property type="match status" value="1"/>
</dbReference>
<dbReference type="OrthoDB" id="9764783at2"/>
<protein>
    <submittedName>
        <fullName evidence="3">Cobaltochelatase CobT subunit</fullName>
    </submittedName>
</protein>
<dbReference type="PROSITE" id="PS50234">
    <property type="entry name" value="VWFA"/>
    <property type="match status" value="1"/>
</dbReference>
<dbReference type="PANTHER" id="PTHR41248">
    <property type="entry name" value="NORD PROTEIN"/>
    <property type="match status" value="1"/>
</dbReference>
<organism evidence="3 4">
    <name type="scientific">Varunaivibrio sulfuroxidans</name>
    <dbReference type="NCBI Taxonomy" id="1773489"/>
    <lineage>
        <taxon>Bacteria</taxon>
        <taxon>Pseudomonadati</taxon>
        <taxon>Pseudomonadota</taxon>
        <taxon>Alphaproteobacteria</taxon>
        <taxon>Rhodospirillales</taxon>
        <taxon>Magnetovibrionaceae</taxon>
        <taxon>Varunaivibrio</taxon>
    </lineage>
</organism>
<comment type="caution">
    <text evidence="3">The sequence shown here is derived from an EMBL/GenBank/DDBJ whole genome shotgun (WGS) entry which is preliminary data.</text>
</comment>
<accession>A0A4R3JCW6</accession>
<dbReference type="PIRSF" id="PIRSF031715">
    <property type="entry name" value="Cob_chel_CobT"/>
    <property type="match status" value="1"/>
</dbReference>
<gene>
    <name evidence="3" type="ORF">EDD55_103136</name>
</gene>
<dbReference type="InterPro" id="IPR036465">
    <property type="entry name" value="vWFA_dom_sf"/>
</dbReference>
<dbReference type="InterPro" id="IPR006538">
    <property type="entry name" value="CobT"/>
</dbReference>
<sequence length="620" mass="68700">MALNPPERPSDTLKRATQATLKALAREKKLTVQFSEGERVAYLAGDAAVLPAPPAVLDGDQITQLRGAADALAMRLYYHDDAVHRVRQPKNPDARALFNALEQARVEALGGRRFAGMRHNLDHLLERRAQQWRDSCERDPEQLVQAVSVLARERLSGEELPGAARHLATLWRAVIDEKAADLLDRLADSAADQETYAKIAGEVVRALELLDEYEGQPEQDEQDDEQAAPDEDETDQDRDGEGDEQPAGALAEDSEMGESGEGGEGGDGEASDEMMQGGEDPAGPSEAGADWPQNAPRALAAYHAYCTDFDEVVAADALCQSEELSRLRDQLDAQLSRFQSVVGKLANRLQRLLQAKQLRNWEFDLEEGMLDTARLSRVVTDPLSPLSFKMESDMAFKDTVVSLLIDNSGSMRGRPITIAAISADILARTLERCGVQVEILGFTTRAWKGGHARQRWLDNGKPENPGRLNDLRHIVYKSADQPWRRARRNLGLMLREGILKENIDGEALLWAHERLLGRFEQRRILMVISDGAPVDDATLSANSGNYLEKHLRDVIHWIENKSDIELCAIGIGHDVTRYYQRAVTITDAEDLGGAMMRELADLFNEDATIAPPGSRRAGRR</sequence>
<evidence type="ECO:0000259" key="2">
    <source>
        <dbReference type="PROSITE" id="PS50234"/>
    </source>
</evidence>
<evidence type="ECO:0000313" key="3">
    <source>
        <dbReference type="EMBL" id="TCS63514.1"/>
    </source>
</evidence>
<dbReference type="RefSeq" id="WP_132938489.1">
    <property type="nucleotide sequence ID" value="NZ_CP119676.1"/>
</dbReference>
<dbReference type="AlphaFoldDB" id="A0A4R3JCW6"/>
<dbReference type="PANTHER" id="PTHR41248:SF1">
    <property type="entry name" value="NORD PROTEIN"/>
    <property type="match status" value="1"/>
</dbReference>
<dbReference type="Proteomes" id="UP000295304">
    <property type="component" value="Unassembled WGS sequence"/>
</dbReference>
<dbReference type="Gene3D" id="3.40.50.410">
    <property type="entry name" value="von Willebrand factor, type A domain"/>
    <property type="match status" value="1"/>
</dbReference>
<proteinExistence type="predicted"/>
<dbReference type="CDD" id="cd01454">
    <property type="entry name" value="vWA_norD_type"/>
    <property type="match status" value="1"/>
</dbReference>
<dbReference type="InterPro" id="IPR051928">
    <property type="entry name" value="NorD/CobT"/>
</dbReference>
<dbReference type="GO" id="GO:0009236">
    <property type="term" value="P:cobalamin biosynthetic process"/>
    <property type="evidence" value="ECO:0007669"/>
    <property type="project" value="InterPro"/>
</dbReference>
<evidence type="ECO:0000313" key="4">
    <source>
        <dbReference type="Proteomes" id="UP000295304"/>
    </source>
</evidence>
<keyword evidence="4" id="KW-1185">Reference proteome</keyword>
<dbReference type="SMART" id="SM00327">
    <property type="entry name" value="VWA"/>
    <property type="match status" value="1"/>
</dbReference>
<name>A0A4R3JCW6_9PROT</name>
<feature type="region of interest" description="Disordered" evidence="1">
    <location>
        <begin position="214"/>
        <end position="292"/>
    </location>
</feature>
<reference evidence="3 4" key="1">
    <citation type="submission" date="2019-03" db="EMBL/GenBank/DDBJ databases">
        <title>Genomic Encyclopedia of Type Strains, Phase IV (KMG-IV): sequencing the most valuable type-strain genomes for metagenomic binning, comparative biology and taxonomic classification.</title>
        <authorList>
            <person name="Goeker M."/>
        </authorList>
    </citation>
    <scope>NUCLEOTIDE SEQUENCE [LARGE SCALE GENOMIC DNA]</scope>
    <source>
        <strain evidence="3 4">DSM 101688</strain>
    </source>
</reference>
<dbReference type="InterPro" id="IPR025861">
    <property type="entry name" value="CobT_VWA_dom"/>
</dbReference>
<evidence type="ECO:0000256" key="1">
    <source>
        <dbReference type="SAM" id="MobiDB-lite"/>
    </source>
</evidence>
<dbReference type="EMBL" id="SLZW01000003">
    <property type="protein sequence ID" value="TCS63514.1"/>
    <property type="molecule type" value="Genomic_DNA"/>
</dbReference>
<dbReference type="Pfam" id="PF06213">
    <property type="entry name" value="CobT"/>
    <property type="match status" value="1"/>
</dbReference>
<feature type="domain" description="VWFA" evidence="2">
    <location>
        <begin position="400"/>
        <end position="586"/>
    </location>
</feature>
<feature type="compositionally biased region" description="Acidic residues" evidence="1">
    <location>
        <begin position="214"/>
        <end position="244"/>
    </location>
</feature>